<gene>
    <name evidence="1" type="ORF">OWV82_016776</name>
</gene>
<evidence type="ECO:0000313" key="2">
    <source>
        <dbReference type="Proteomes" id="UP001164539"/>
    </source>
</evidence>
<protein>
    <submittedName>
        <fullName evidence="1">Uncharacterized protein</fullName>
    </submittedName>
</protein>
<comment type="caution">
    <text evidence="1">The sequence shown here is derived from an EMBL/GenBank/DDBJ whole genome shotgun (WGS) entry which is preliminary data.</text>
</comment>
<name>A0ACC1XI36_MELAZ</name>
<evidence type="ECO:0000313" key="1">
    <source>
        <dbReference type="EMBL" id="KAJ4710612.1"/>
    </source>
</evidence>
<proteinExistence type="predicted"/>
<keyword evidence="2" id="KW-1185">Reference proteome</keyword>
<dbReference type="Proteomes" id="UP001164539">
    <property type="component" value="Chromosome 9"/>
</dbReference>
<organism evidence="1 2">
    <name type="scientific">Melia azedarach</name>
    <name type="common">Chinaberry tree</name>
    <dbReference type="NCBI Taxonomy" id="155640"/>
    <lineage>
        <taxon>Eukaryota</taxon>
        <taxon>Viridiplantae</taxon>
        <taxon>Streptophyta</taxon>
        <taxon>Embryophyta</taxon>
        <taxon>Tracheophyta</taxon>
        <taxon>Spermatophyta</taxon>
        <taxon>Magnoliopsida</taxon>
        <taxon>eudicotyledons</taxon>
        <taxon>Gunneridae</taxon>
        <taxon>Pentapetalae</taxon>
        <taxon>rosids</taxon>
        <taxon>malvids</taxon>
        <taxon>Sapindales</taxon>
        <taxon>Meliaceae</taxon>
        <taxon>Melia</taxon>
    </lineage>
</organism>
<reference evidence="1 2" key="1">
    <citation type="journal article" date="2023" name="Science">
        <title>Complex scaffold remodeling in plant triterpene biosynthesis.</title>
        <authorList>
            <person name="De La Pena R."/>
            <person name="Hodgson H."/>
            <person name="Liu J.C."/>
            <person name="Stephenson M.J."/>
            <person name="Martin A.C."/>
            <person name="Owen C."/>
            <person name="Harkess A."/>
            <person name="Leebens-Mack J."/>
            <person name="Jimenez L.E."/>
            <person name="Osbourn A."/>
            <person name="Sattely E.S."/>
        </authorList>
    </citation>
    <scope>NUCLEOTIDE SEQUENCE [LARGE SCALE GENOMIC DNA]</scope>
    <source>
        <strain evidence="2">cv. JPN11</strain>
        <tissue evidence="1">Leaf</tissue>
    </source>
</reference>
<dbReference type="EMBL" id="CM051402">
    <property type="protein sequence ID" value="KAJ4710612.1"/>
    <property type="molecule type" value="Genomic_DNA"/>
</dbReference>
<sequence>MLSKNILHSLSVFFCCFLLISVILFIPHGTVASNVVDFRKDANGGENGQSKSGVRGSHSPSAPSATTQSSPHSDTYKSSRSISYSSLSAVNCDRAKALFRSCIRRTPGRRGAPNKKSST</sequence>
<accession>A0ACC1XI36</accession>